<reference evidence="2" key="1">
    <citation type="submission" date="2016-10" db="EMBL/GenBank/DDBJ databases">
        <authorList>
            <person name="Varghese N."/>
            <person name="Submissions S."/>
        </authorList>
    </citation>
    <scope>NUCLEOTIDE SEQUENCE [LARGE SCALE GENOMIC DNA]</scope>
    <source>
        <strain evidence="2">DSM 17298</strain>
    </source>
</reference>
<sequence length="128" mass="14877">MELIDKPKLKILETNAEYEQALEYVKYLIDEGFALPGTEEENTLEVLSVLIEKYEEEKGYKLEGLKSDPIDWLNYFLEEKGLQQKDLIPALGPASRVSEILNKKRPLSLRQIKNLRDEFNIPVQLLIK</sequence>
<dbReference type="GO" id="GO:0001046">
    <property type="term" value="F:core promoter sequence-specific DNA binding"/>
    <property type="evidence" value="ECO:0007669"/>
    <property type="project" value="TreeGrafter"/>
</dbReference>
<evidence type="ECO:0000313" key="2">
    <source>
        <dbReference type="Proteomes" id="UP000236736"/>
    </source>
</evidence>
<dbReference type="AlphaFoldDB" id="A0A1H5WYG4"/>
<dbReference type="Proteomes" id="UP000236736">
    <property type="component" value="Unassembled WGS sequence"/>
</dbReference>
<dbReference type="STRING" id="1120964.GCA_001313265_04714"/>
<organism evidence="1 2">
    <name type="scientific">Algoriphagus boritolerans DSM 17298 = JCM 18970</name>
    <dbReference type="NCBI Taxonomy" id="1120964"/>
    <lineage>
        <taxon>Bacteria</taxon>
        <taxon>Pseudomonadati</taxon>
        <taxon>Bacteroidota</taxon>
        <taxon>Cytophagia</taxon>
        <taxon>Cytophagales</taxon>
        <taxon>Cyclobacteriaceae</taxon>
        <taxon>Algoriphagus</taxon>
    </lineage>
</organism>
<accession>A0A1H5WYG4</accession>
<dbReference type="PANTHER" id="PTHR40455:SF1">
    <property type="entry name" value="ANTITOXIN HIGA"/>
    <property type="match status" value="1"/>
</dbReference>
<dbReference type="InterPro" id="IPR010982">
    <property type="entry name" value="Lambda_DNA-bd_dom_sf"/>
</dbReference>
<dbReference type="InterPro" id="IPR039060">
    <property type="entry name" value="Antitox_HigA"/>
</dbReference>
<keyword evidence="2" id="KW-1185">Reference proteome</keyword>
<dbReference type="EMBL" id="FNVR01000011">
    <property type="protein sequence ID" value="SEG04521.1"/>
    <property type="molecule type" value="Genomic_DNA"/>
</dbReference>
<dbReference type="RefSeq" id="WP_103924958.1">
    <property type="nucleotide sequence ID" value="NZ_FNVR01000011.1"/>
</dbReference>
<dbReference type="PANTHER" id="PTHR40455">
    <property type="entry name" value="ANTITOXIN HIGA"/>
    <property type="match status" value="1"/>
</dbReference>
<dbReference type="OrthoDB" id="9796786at2"/>
<gene>
    <name evidence="1" type="ORF">SAMN03080598_02301</name>
</gene>
<name>A0A1H5WYG4_9BACT</name>
<dbReference type="GO" id="GO:0006355">
    <property type="term" value="P:regulation of DNA-templated transcription"/>
    <property type="evidence" value="ECO:0007669"/>
    <property type="project" value="InterPro"/>
</dbReference>
<dbReference type="Gene3D" id="1.10.260.40">
    <property type="entry name" value="lambda repressor-like DNA-binding domains"/>
    <property type="match status" value="1"/>
</dbReference>
<protein>
    <submittedName>
        <fullName evidence="1">HTH-type transcriptional regulator / antitoxin HigA</fullName>
    </submittedName>
</protein>
<evidence type="ECO:0000313" key="1">
    <source>
        <dbReference type="EMBL" id="SEG04521.1"/>
    </source>
</evidence>
<proteinExistence type="predicted"/>